<dbReference type="PATRIC" id="fig|1242966.3.peg.491"/>
<protein>
    <submittedName>
        <fullName evidence="1">Uncharacterized protein</fullName>
    </submittedName>
</protein>
<reference evidence="1 2" key="1">
    <citation type="journal article" date="2013" name="BMC Genomics">
        <title>Comparative genomics of Campylobacter concisus isolates reveals genetic diversity and provides insights into disease association.</title>
        <authorList>
            <person name="Deshpande N.P."/>
            <person name="Kaakoush N.O."/>
            <person name="Wilkins M.R."/>
            <person name="Mitchell H.M."/>
        </authorList>
    </citation>
    <scope>NUCLEOTIDE SEQUENCE [LARGE SCALE GENOMIC DNA]</scope>
    <source>
        <strain evidence="1 2">UNSW3</strain>
    </source>
</reference>
<comment type="caution">
    <text evidence="1">The sequence shown here is derived from an EMBL/GenBank/DDBJ whole genome shotgun (WGS) entry which is preliminary data.</text>
</comment>
<gene>
    <name evidence="1" type="ORF">UNSW3_821</name>
</gene>
<accession>U2EHY4</accession>
<evidence type="ECO:0000313" key="2">
    <source>
        <dbReference type="Proteomes" id="UP000016636"/>
    </source>
</evidence>
<name>U2EHY4_9BACT</name>
<proteinExistence type="predicted"/>
<organism evidence="1 2">
    <name type="scientific">Campylobacter concisus UNSW3</name>
    <dbReference type="NCBI Taxonomy" id="1242966"/>
    <lineage>
        <taxon>Bacteria</taxon>
        <taxon>Pseudomonadati</taxon>
        <taxon>Campylobacterota</taxon>
        <taxon>Epsilonproteobacteria</taxon>
        <taxon>Campylobacterales</taxon>
        <taxon>Campylobacteraceae</taxon>
        <taxon>Campylobacter</taxon>
    </lineage>
</organism>
<sequence>MLNLVSNRRDSCCFKRRKMLVLTDCSILLGRFHFKFNTTKPKQLSRL</sequence>
<dbReference type="Proteomes" id="UP000016636">
    <property type="component" value="Unassembled WGS sequence"/>
</dbReference>
<dbReference type="EMBL" id="ANNE01000003">
    <property type="protein sequence ID" value="ERJ23446.1"/>
    <property type="molecule type" value="Genomic_DNA"/>
</dbReference>
<dbReference type="AlphaFoldDB" id="U2EHY4"/>
<evidence type="ECO:0000313" key="1">
    <source>
        <dbReference type="EMBL" id="ERJ23446.1"/>
    </source>
</evidence>